<dbReference type="OrthoDB" id="966005at2"/>
<gene>
    <name evidence="2" type="ORF">SAMN06265219_1292</name>
</gene>
<feature type="signal peptide" evidence="1">
    <location>
        <begin position="1"/>
        <end position="19"/>
    </location>
</feature>
<keyword evidence="3" id="KW-1185">Reference proteome</keyword>
<dbReference type="Proteomes" id="UP000317557">
    <property type="component" value="Unassembled WGS sequence"/>
</dbReference>
<dbReference type="AlphaFoldDB" id="A0A521FNT2"/>
<protein>
    <recommendedName>
        <fullName evidence="4">Outer membrane protein beta-barrel domain-containing protein</fullName>
    </recommendedName>
</protein>
<evidence type="ECO:0000313" key="2">
    <source>
        <dbReference type="EMBL" id="SMO97857.1"/>
    </source>
</evidence>
<reference evidence="2 3" key="1">
    <citation type="submission" date="2017-05" db="EMBL/GenBank/DDBJ databases">
        <authorList>
            <person name="Varghese N."/>
            <person name="Submissions S."/>
        </authorList>
    </citation>
    <scope>NUCLEOTIDE SEQUENCE [LARGE SCALE GENOMIC DNA]</scope>
    <source>
        <strain evidence="2 3">DSM 21985</strain>
    </source>
</reference>
<keyword evidence="1" id="KW-0732">Signal</keyword>
<accession>A0A521FNT2</accession>
<dbReference type="EMBL" id="FXTP01000029">
    <property type="protein sequence ID" value="SMO97857.1"/>
    <property type="molecule type" value="Genomic_DNA"/>
</dbReference>
<name>A0A521FNT2_9BACT</name>
<sequence length="176" mass="19820">MKQFYVLIVFLLVSANGMAQVEDVTTEVNAEPLLSQLPNKVVYFSIGGPALTVLSLHYEQKLKNKFWGRVGFSYAPFLLEGYTVPIGLSYLKGENVHYLELGVGTTFIYTKEGWHFSFFDDDSIEDHFLIALNSSIGYRYQPVDKKLFFKINFTPSFLPMNSEVIPILGIGVGTSL</sequence>
<organism evidence="2 3">
    <name type="scientific">Gracilimonas mengyeensis</name>
    <dbReference type="NCBI Taxonomy" id="1302730"/>
    <lineage>
        <taxon>Bacteria</taxon>
        <taxon>Pseudomonadati</taxon>
        <taxon>Balneolota</taxon>
        <taxon>Balneolia</taxon>
        <taxon>Balneolales</taxon>
        <taxon>Balneolaceae</taxon>
        <taxon>Gracilimonas</taxon>
    </lineage>
</organism>
<evidence type="ECO:0000313" key="3">
    <source>
        <dbReference type="Proteomes" id="UP000317557"/>
    </source>
</evidence>
<evidence type="ECO:0000256" key="1">
    <source>
        <dbReference type="SAM" id="SignalP"/>
    </source>
</evidence>
<evidence type="ECO:0008006" key="4">
    <source>
        <dbReference type="Google" id="ProtNLM"/>
    </source>
</evidence>
<proteinExistence type="predicted"/>
<feature type="chain" id="PRO_5021734669" description="Outer membrane protein beta-barrel domain-containing protein" evidence="1">
    <location>
        <begin position="20"/>
        <end position="176"/>
    </location>
</feature>
<dbReference type="RefSeq" id="WP_142456370.1">
    <property type="nucleotide sequence ID" value="NZ_FXTP01000029.1"/>
</dbReference>